<reference evidence="7 8" key="1">
    <citation type="submission" date="2018-07" db="EMBL/GenBank/DDBJ databases">
        <title>Genomic Encyclopedia of Type Strains, Phase III (KMG-III): the genomes of soil and plant-associated and newly described type strains.</title>
        <authorList>
            <person name="Whitman W."/>
        </authorList>
    </citation>
    <scope>NUCLEOTIDE SEQUENCE [LARGE SCALE GENOMIC DNA]</scope>
    <source>
        <strain evidence="7 8">CECT 7946</strain>
    </source>
</reference>
<comment type="caution">
    <text evidence="7">The sequence shown here is derived from an EMBL/GenBank/DDBJ whole genome shotgun (WGS) entry which is preliminary data.</text>
</comment>
<comment type="subcellular location">
    <subcellularLocation>
        <location evidence="1">Membrane</location>
        <topology evidence="1">Multi-pass membrane protein</topology>
    </subcellularLocation>
</comment>
<feature type="transmembrane region" description="Helical" evidence="5">
    <location>
        <begin position="58"/>
        <end position="75"/>
    </location>
</feature>
<dbReference type="PANTHER" id="PTHR37422">
    <property type="entry name" value="TEICHURONIC ACID BIOSYNTHESIS PROTEIN TUAE"/>
    <property type="match status" value="1"/>
</dbReference>
<evidence type="ECO:0000256" key="1">
    <source>
        <dbReference type="ARBA" id="ARBA00004141"/>
    </source>
</evidence>
<feature type="transmembrane region" description="Helical" evidence="5">
    <location>
        <begin position="192"/>
        <end position="225"/>
    </location>
</feature>
<sequence>MIKASEDLKFKLINLGLILMFALPLFPTNVKPYIIVFVGVSVLIGNIGTSFYFDIKKFLINSSIYLLMVLSLVYSQNMEYGLGKLETMASLVIFPLIFALFPRRYLEDVSKNFYKYITVYFFAVVLFNLVSFFYHSLHYGKTIFIHYPTVNRIAQGPYNIHPIYLSIHICVALLFSFFILRRLKSNYKRAAIIVLDILLIIFLFILLKKGPVIVLAFVSLIFALFQRNKKVLYLALLVIILNVVAILSIPEYRSKFAELIKIEHVDSGGTTSSNIRYTIYSIAIKKMIESPIIGYGIGDNKDVLLEEYKKESQILFNEKYNSHNQYISFMLATGIVGLLAFLFFISYNLVYAIRYNNQILILLILLYGLMMSFENILEREDGVIYFGFFIGFFALLSYNEQLNKDIPKSKNLEN</sequence>
<dbReference type="RefSeq" id="WP_115815526.1">
    <property type="nucleotide sequence ID" value="NZ_QRDV01000001.1"/>
</dbReference>
<keyword evidence="7" id="KW-0436">Ligase</keyword>
<feature type="transmembrane region" description="Helical" evidence="5">
    <location>
        <begin position="326"/>
        <end position="347"/>
    </location>
</feature>
<proteinExistence type="predicted"/>
<organism evidence="7 8">
    <name type="scientific">Winogradskyella eximia</name>
    <dbReference type="NCBI Taxonomy" id="262006"/>
    <lineage>
        <taxon>Bacteria</taxon>
        <taxon>Pseudomonadati</taxon>
        <taxon>Bacteroidota</taxon>
        <taxon>Flavobacteriia</taxon>
        <taxon>Flavobacteriales</taxon>
        <taxon>Flavobacteriaceae</taxon>
        <taxon>Winogradskyella</taxon>
    </lineage>
</organism>
<evidence type="ECO:0000313" key="7">
    <source>
        <dbReference type="EMBL" id="RED46387.1"/>
    </source>
</evidence>
<evidence type="ECO:0000256" key="2">
    <source>
        <dbReference type="ARBA" id="ARBA00022692"/>
    </source>
</evidence>
<evidence type="ECO:0000313" key="8">
    <source>
        <dbReference type="Proteomes" id="UP000256980"/>
    </source>
</evidence>
<feature type="transmembrane region" description="Helical" evidence="5">
    <location>
        <begin position="163"/>
        <end position="180"/>
    </location>
</feature>
<feature type="domain" description="O-antigen ligase-related" evidence="6">
    <location>
        <begin position="197"/>
        <end position="342"/>
    </location>
</feature>
<keyword evidence="4 5" id="KW-0472">Membrane</keyword>
<feature type="transmembrane region" description="Helical" evidence="5">
    <location>
        <begin position="113"/>
        <end position="134"/>
    </location>
</feature>
<feature type="transmembrane region" description="Helical" evidence="5">
    <location>
        <begin position="81"/>
        <end position="101"/>
    </location>
</feature>
<gene>
    <name evidence="7" type="ORF">DFQ10_101157</name>
</gene>
<dbReference type="OrthoDB" id="1631746at2"/>
<feature type="transmembrane region" description="Helical" evidence="5">
    <location>
        <begin position="231"/>
        <end position="249"/>
    </location>
</feature>
<evidence type="ECO:0000256" key="3">
    <source>
        <dbReference type="ARBA" id="ARBA00022989"/>
    </source>
</evidence>
<keyword evidence="2 5" id="KW-0812">Transmembrane</keyword>
<feature type="transmembrane region" description="Helical" evidence="5">
    <location>
        <begin position="382"/>
        <end position="399"/>
    </location>
</feature>
<dbReference type="EMBL" id="QRDV01000001">
    <property type="protein sequence ID" value="RED46387.1"/>
    <property type="molecule type" value="Genomic_DNA"/>
</dbReference>
<feature type="transmembrane region" description="Helical" evidence="5">
    <location>
        <begin position="33"/>
        <end position="53"/>
    </location>
</feature>
<feature type="transmembrane region" description="Helical" evidence="5">
    <location>
        <begin position="353"/>
        <end position="370"/>
    </location>
</feature>
<protein>
    <submittedName>
        <fullName evidence="7">O-antigen ligase</fullName>
    </submittedName>
</protein>
<dbReference type="InterPro" id="IPR051533">
    <property type="entry name" value="WaaL-like"/>
</dbReference>
<evidence type="ECO:0000256" key="4">
    <source>
        <dbReference type="ARBA" id="ARBA00023136"/>
    </source>
</evidence>
<dbReference type="Proteomes" id="UP000256980">
    <property type="component" value="Unassembled WGS sequence"/>
</dbReference>
<accession>A0A3D9HA76</accession>
<dbReference type="AlphaFoldDB" id="A0A3D9HA76"/>
<evidence type="ECO:0000259" key="6">
    <source>
        <dbReference type="Pfam" id="PF04932"/>
    </source>
</evidence>
<evidence type="ECO:0000256" key="5">
    <source>
        <dbReference type="SAM" id="Phobius"/>
    </source>
</evidence>
<dbReference type="Pfam" id="PF04932">
    <property type="entry name" value="Wzy_C"/>
    <property type="match status" value="1"/>
</dbReference>
<keyword evidence="3 5" id="KW-1133">Transmembrane helix</keyword>
<feature type="transmembrane region" description="Helical" evidence="5">
    <location>
        <begin position="12"/>
        <end position="27"/>
    </location>
</feature>
<dbReference type="InterPro" id="IPR007016">
    <property type="entry name" value="O-antigen_ligase-rel_domated"/>
</dbReference>
<dbReference type="GO" id="GO:0016020">
    <property type="term" value="C:membrane"/>
    <property type="evidence" value="ECO:0007669"/>
    <property type="project" value="UniProtKB-SubCell"/>
</dbReference>
<dbReference type="PANTHER" id="PTHR37422:SF17">
    <property type="entry name" value="O-ANTIGEN LIGASE"/>
    <property type="match status" value="1"/>
</dbReference>
<keyword evidence="8" id="KW-1185">Reference proteome</keyword>
<dbReference type="GO" id="GO:0016874">
    <property type="term" value="F:ligase activity"/>
    <property type="evidence" value="ECO:0007669"/>
    <property type="project" value="UniProtKB-KW"/>
</dbReference>
<name>A0A3D9HA76_9FLAO</name>